<organism evidence="3 4">
    <name type="scientific">Schaalia turicensis ACS-279-V-Col4</name>
    <dbReference type="NCBI Taxonomy" id="883077"/>
    <lineage>
        <taxon>Bacteria</taxon>
        <taxon>Bacillati</taxon>
        <taxon>Actinomycetota</taxon>
        <taxon>Actinomycetes</taxon>
        <taxon>Actinomycetales</taxon>
        <taxon>Actinomycetaceae</taxon>
        <taxon>Schaalia</taxon>
    </lineage>
</organism>
<accession>K0ZDZ2</accession>
<dbReference type="InterPro" id="IPR018225">
    <property type="entry name" value="Transaldolase_AS"/>
</dbReference>
<gene>
    <name evidence="3" type="ORF">HMPREF9241_01239</name>
</gene>
<dbReference type="AlphaFoldDB" id="K0ZDZ2"/>
<dbReference type="HOGENOM" id="CLU_079764_2_0_11"/>
<evidence type="ECO:0000256" key="2">
    <source>
        <dbReference type="ARBA" id="ARBA00023270"/>
    </source>
</evidence>
<proteinExistence type="predicted"/>
<dbReference type="Proteomes" id="UP000003994">
    <property type="component" value="Unassembled WGS sequence"/>
</dbReference>
<keyword evidence="4" id="KW-1185">Reference proteome</keyword>
<comment type="caution">
    <text evidence="3">The sequence shown here is derived from an EMBL/GenBank/DDBJ whole genome shotgun (WGS) entry which is preliminary data.</text>
</comment>
<dbReference type="PATRIC" id="fig|883077.3.peg.1249"/>
<dbReference type="Pfam" id="PF00923">
    <property type="entry name" value="TAL_FSA"/>
    <property type="match status" value="1"/>
</dbReference>
<dbReference type="InterPro" id="IPR033919">
    <property type="entry name" value="TSA/FSA_arc/bac"/>
</dbReference>
<dbReference type="InterPro" id="IPR013785">
    <property type="entry name" value="Aldolase_TIM"/>
</dbReference>
<dbReference type="EMBL" id="AGWQ01000007">
    <property type="protein sequence ID" value="EJZ85695.1"/>
    <property type="molecule type" value="Genomic_DNA"/>
</dbReference>
<dbReference type="PANTHER" id="PTHR10683:SF36">
    <property type="entry name" value="TRANSALDOLASE"/>
    <property type="match status" value="1"/>
</dbReference>
<protein>
    <submittedName>
        <fullName evidence="3">Fructose-6-phosphate aldolase</fullName>
    </submittedName>
</protein>
<evidence type="ECO:0000256" key="1">
    <source>
        <dbReference type="ARBA" id="ARBA00004496"/>
    </source>
</evidence>
<dbReference type="GO" id="GO:0016832">
    <property type="term" value="F:aldehyde-lyase activity"/>
    <property type="evidence" value="ECO:0007669"/>
    <property type="project" value="InterPro"/>
</dbReference>
<dbReference type="GO" id="GO:0005737">
    <property type="term" value="C:cytoplasm"/>
    <property type="evidence" value="ECO:0007669"/>
    <property type="project" value="UniProtKB-SubCell"/>
</dbReference>
<dbReference type="CDD" id="cd00956">
    <property type="entry name" value="Transaldolase_FSA"/>
    <property type="match status" value="1"/>
</dbReference>
<sequence>MRRGSYFCAKMGINLNLSEHVFTLLKKGIAHMLILIDYANVEAIEQTLSYLPIDGVTTNPTILYREGKEPLDVLHKIQDLLPYGSQLHVQIVSERADDMVAEARALREEIGGNLFVKLPVTRDGFAAIPRIVAEGMQVTATGIHSSMQGFMAAKAGARYVAPYVNRMDNYGIDGVRVASEIHRTLKSYGMEADVLAASFKNSEQVLELVRQGVGAITAAPEVLAALIKNPATDAAIAEQNKHFSLLVGEKRTWKDLIDTK</sequence>
<dbReference type="SUPFAM" id="SSF51569">
    <property type="entry name" value="Aldolase"/>
    <property type="match status" value="1"/>
</dbReference>
<dbReference type="GO" id="GO:0005975">
    <property type="term" value="P:carbohydrate metabolic process"/>
    <property type="evidence" value="ECO:0007669"/>
    <property type="project" value="InterPro"/>
</dbReference>
<dbReference type="PROSITE" id="PS01054">
    <property type="entry name" value="TRANSALDOLASE_1"/>
    <property type="match status" value="1"/>
</dbReference>
<dbReference type="STRING" id="883077.HMPREF9241_01239"/>
<dbReference type="InterPro" id="IPR001585">
    <property type="entry name" value="TAL/FSA"/>
</dbReference>
<keyword evidence="2" id="KW-0704">Schiff base</keyword>
<dbReference type="Gene3D" id="3.20.20.70">
    <property type="entry name" value="Aldolase class I"/>
    <property type="match status" value="1"/>
</dbReference>
<name>K0ZDZ2_9ACTO</name>
<evidence type="ECO:0000313" key="4">
    <source>
        <dbReference type="Proteomes" id="UP000003994"/>
    </source>
</evidence>
<evidence type="ECO:0000313" key="3">
    <source>
        <dbReference type="EMBL" id="EJZ85695.1"/>
    </source>
</evidence>
<comment type="subcellular location">
    <subcellularLocation>
        <location evidence="1">Cytoplasm</location>
    </subcellularLocation>
</comment>
<reference evidence="3 4" key="1">
    <citation type="submission" date="2012-07" db="EMBL/GenBank/DDBJ databases">
        <title>The Genome Sequence of Actinomyces turicensis ACS-279-V-COL4.</title>
        <authorList>
            <consortium name="The Broad Institute Genome Sequencing Platform"/>
            <person name="Earl A."/>
            <person name="Ward D."/>
            <person name="Feldgarden M."/>
            <person name="Gevers D."/>
            <person name="Saerens B."/>
            <person name="Vaneechoutte M."/>
            <person name="Walker B."/>
            <person name="Young S.K."/>
            <person name="Zeng Q."/>
            <person name="Gargeya S."/>
            <person name="Fitzgerald M."/>
            <person name="Haas B."/>
            <person name="Abouelleil A."/>
            <person name="Alvarado L."/>
            <person name="Arachchi H.M."/>
            <person name="Berlin A."/>
            <person name="Chapman S.B."/>
            <person name="Goldberg J."/>
            <person name="Griggs A."/>
            <person name="Gujja S."/>
            <person name="Hansen M."/>
            <person name="Howarth C."/>
            <person name="Imamovic A."/>
            <person name="Larimer J."/>
            <person name="McCowen C."/>
            <person name="Montmayeur A."/>
            <person name="Murphy C."/>
            <person name="Neiman D."/>
            <person name="Pearson M."/>
            <person name="Priest M."/>
            <person name="Roberts A."/>
            <person name="Saif S."/>
            <person name="Shea T."/>
            <person name="Sisk P."/>
            <person name="Sykes S."/>
            <person name="Wortman J."/>
            <person name="Nusbaum C."/>
            <person name="Birren B."/>
        </authorList>
    </citation>
    <scope>NUCLEOTIDE SEQUENCE [LARGE SCALE GENOMIC DNA]</scope>
    <source>
        <strain evidence="3 4">ACS-279-V-Col4</strain>
    </source>
</reference>
<dbReference type="eggNOG" id="COG0176">
    <property type="taxonomic scope" value="Bacteria"/>
</dbReference>
<dbReference type="PANTHER" id="PTHR10683">
    <property type="entry name" value="TRANSALDOLASE"/>
    <property type="match status" value="1"/>
</dbReference>